<evidence type="ECO:0000313" key="1">
    <source>
        <dbReference type="EMBL" id="MBD2183690.1"/>
    </source>
</evidence>
<proteinExistence type="predicted"/>
<dbReference type="AlphaFoldDB" id="A0A926VHA1"/>
<organism evidence="1 2">
    <name type="scientific">Aerosakkonema funiforme FACHB-1375</name>
    <dbReference type="NCBI Taxonomy" id="2949571"/>
    <lineage>
        <taxon>Bacteria</taxon>
        <taxon>Bacillati</taxon>
        <taxon>Cyanobacteriota</taxon>
        <taxon>Cyanophyceae</taxon>
        <taxon>Oscillatoriophycideae</taxon>
        <taxon>Aerosakkonematales</taxon>
        <taxon>Aerosakkonemataceae</taxon>
        <taxon>Aerosakkonema</taxon>
    </lineage>
</organism>
<reference evidence="1" key="1">
    <citation type="journal article" date="2015" name="ISME J.">
        <title>Draft Genome Sequence of Streptomyces incarnatus NRRL8089, which Produces the Nucleoside Antibiotic Sinefungin.</title>
        <authorList>
            <person name="Oshima K."/>
            <person name="Hattori M."/>
            <person name="Shimizu H."/>
            <person name="Fukuda K."/>
            <person name="Nemoto M."/>
            <person name="Inagaki K."/>
            <person name="Tamura T."/>
        </authorList>
    </citation>
    <scope>NUCLEOTIDE SEQUENCE</scope>
    <source>
        <strain evidence="1">FACHB-1375</strain>
    </source>
</reference>
<dbReference type="Proteomes" id="UP000641646">
    <property type="component" value="Unassembled WGS sequence"/>
</dbReference>
<dbReference type="EMBL" id="JACJPW010000062">
    <property type="protein sequence ID" value="MBD2183690.1"/>
    <property type="molecule type" value="Genomic_DNA"/>
</dbReference>
<accession>A0A926VHA1</accession>
<dbReference type="RefSeq" id="WP_190468569.1">
    <property type="nucleotide sequence ID" value="NZ_JACJPW010000062.1"/>
</dbReference>
<evidence type="ECO:0000313" key="2">
    <source>
        <dbReference type="Proteomes" id="UP000641646"/>
    </source>
</evidence>
<protein>
    <submittedName>
        <fullName evidence="1">Uncharacterized protein</fullName>
    </submittedName>
</protein>
<sequence length="223" mass="25464">MLYLALSCLQGRTMQSAAEDLLEIGANNLQLTPGNVPTPGFNKWLQERRVSIRKHHGFHWEALRRKVWSETADCLVDADSVHPPQTNAGIADVWKQQAEQGNYAGILLETPDLSAASKAYEDYPVDPVNLPGFEYTGEIYDVWFSVGEQVQYEEEFLYWNDNGIAIPAFAAFCKEGCHQDMEMAERYTPYAILRRNGDEVDIEIVGQMYRPWLDGIKPEEWDE</sequence>
<reference evidence="1" key="2">
    <citation type="submission" date="2020-08" db="EMBL/GenBank/DDBJ databases">
        <authorList>
            <person name="Chen M."/>
            <person name="Teng W."/>
            <person name="Zhao L."/>
            <person name="Hu C."/>
            <person name="Zhou Y."/>
            <person name="Han B."/>
            <person name="Song L."/>
            <person name="Shu W."/>
        </authorList>
    </citation>
    <scope>NUCLEOTIDE SEQUENCE</scope>
    <source>
        <strain evidence="1">FACHB-1375</strain>
    </source>
</reference>
<keyword evidence="2" id="KW-1185">Reference proteome</keyword>
<name>A0A926VHA1_9CYAN</name>
<gene>
    <name evidence="1" type="ORF">H6G03_21945</name>
</gene>
<comment type="caution">
    <text evidence="1">The sequence shown here is derived from an EMBL/GenBank/DDBJ whole genome shotgun (WGS) entry which is preliminary data.</text>
</comment>